<dbReference type="SUPFAM" id="SSF53335">
    <property type="entry name" value="S-adenosyl-L-methionine-dependent methyltransferases"/>
    <property type="match status" value="1"/>
</dbReference>
<name>A0A5N7MAZ9_9HYPH</name>
<dbReference type="GO" id="GO:0032259">
    <property type="term" value="P:methylation"/>
    <property type="evidence" value="ECO:0007669"/>
    <property type="project" value="UniProtKB-KW"/>
</dbReference>
<keyword evidence="1 4" id="KW-0489">Methyltransferase</keyword>
<sequence>MSKLTKEEARRHAEAEELLKKDKLSLDERLFVLEHWHEGARHINSVAGAFFTPLDLARDFAVEVPGRKIIDLCAGIGRLAFMVQNGCSDEYEITCIEQNPDYIAVGRKLLPDATWICMDVFDLPKKGLGRFDAAISNPPFGATPRGRSQSPRYTGSLFEYHVIDIASDLARFGTFIIPQGSAPFRYSGCSAFRHEESESYKVFQRTTGIALGANCGLDTSGYRKQWRGASPMVEIVTADFGEVQAARRAQSQDLFSLTLDPSIAA</sequence>
<evidence type="ECO:0000256" key="2">
    <source>
        <dbReference type="ARBA" id="ARBA00022691"/>
    </source>
</evidence>
<evidence type="ECO:0000256" key="1">
    <source>
        <dbReference type="ARBA" id="ARBA00022603"/>
    </source>
</evidence>
<dbReference type="RefSeq" id="WP_152709010.1">
    <property type="nucleotide sequence ID" value="NZ_VOSJ01000007.1"/>
</dbReference>
<evidence type="ECO:0000259" key="3">
    <source>
        <dbReference type="Pfam" id="PF05175"/>
    </source>
</evidence>
<dbReference type="EMBL" id="VOSK01000003">
    <property type="protein sequence ID" value="MPR24101.1"/>
    <property type="molecule type" value="Genomic_DNA"/>
</dbReference>
<protein>
    <submittedName>
        <fullName evidence="4">Methyltransferase domain-containing protein</fullName>
    </submittedName>
</protein>
<dbReference type="AlphaFoldDB" id="A0A5N7MAZ9"/>
<dbReference type="Proteomes" id="UP000403266">
    <property type="component" value="Unassembled WGS sequence"/>
</dbReference>
<dbReference type="InterPro" id="IPR029063">
    <property type="entry name" value="SAM-dependent_MTases_sf"/>
</dbReference>
<accession>A0A5N7MAZ9</accession>
<proteinExistence type="predicted"/>
<keyword evidence="5" id="KW-1185">Reference proteome</keyword>
<dbReference type="PRINTS" id="PR00507">
    <property type="entry name" value="N12N6MTFRASE"/>
</dbReference>
<organism evidence="4 5">
    <name type="scientific">Microvirga tunisiensis</name>
    <dbReference type="NCBI Taxonomy" id="2108360"/>
    <lineage>
        <taxon>Bacteria</taxon>
        <taxon>Pseudomonadati</taxon>
        <taxon>Pseudomonadota</taxon>
        <taxon>Alphaproteobacteria</taxon>
        <taxon>Hyphomicrobiales</taxon>
        <taxon>Methylobacteriaceae</taxon>
        <taxon>Microvirga</taxon>
    </lineage>
</organism>
<gene>
    <name evidence="4" type="ORF">FS320_02390</name>
</gene>
<evidence type="ECO:0000313" key="4">
    <source>
        <dbReference type="EMBL" id="MPR24101.1"/>
    </source>
</evidence>
<dbReference type="OrthoDB" id="9814088at2"/>
<keyword evidence="2" id="KW-0949">S-adenosyl-L-methionine</keyword>
<dbReference type="PROSITE" id="PS00092">
    <property type="entry name" value="N6_MTASE"/>
    <property type="match status" value="1"/>
</dbReference>
<dbReference type="InterPro" id="IPR007848">
    <property type="entry name" value="Small_mtfrase_dom"/>
</dbReference>
<dbReference type="CDD" id="cd02440">
    <property type="entry name" value="AdoMet_MTases"/>
    <property type="match status" value="1"/>
</dbReference>
<dbReference type="GO" id="GO:0003676">
    <property type="term" value="F:nucleic acid binding"/>
    <property type="evidence" value="ECO:0007669"/>
    <property type="project" value="InterPro"/>
</dbReference>
<reference evidence="4 5" key="1">
    <citation type="journal article" date="2019" name="Syst. Appl. Microbiol.">
        <title>Microvirga tunisiensis sp. nov., a root nodule symbiotic bacterium isolated from Lupinus micranthus and L. luteus grown in Northern Tunisia.</title>
        <authorList>
            <person name="Msaddak A."/>
            <person name="Rejili M."/>
            <person name="Duran D."/>
            <person name="Mars M."/>
            <person name="Palacios J.M."/>
            <person name="Ruiz-Argueso T."/>
            <person name="Rey L."/>
            <person name="Imperial J."/>
        </authorList>
    </citation>
    <scope>NUCLEOTIDE SEQUENCE [LARGE SCALE GENOMIC DNA]</scope>
    <source>
        <strain evidence="4 5">Lmie10</strain>
    </source>
</reference>
<keyword evidence="4" id="KW-0808">Transferase</keyword>
<dbReference type="GO" id="GO:0008757">
    <property type="term" value="F:S-adenosylmethionine-dependent methyltransferase activity"/>
    <property type="evidence" value="ECO:0007669"/>
    <property type="project" value="UniProtKB-ARBA"/>
</dbReference>
<dbReference type="InterPro" id="IPR002052">
    <property type="entry name" value="DNA_methylase_N6_adenine_CS"/>
</dbReference>
<feature type="domain" description="Methyltransferase small" evidence="3">
    <location>
        <begin position="63"/>
        <end position="142"/>
    </location>
</feature>
<comment type="caution">
    <text evidence="4">The sequence shown here is derived from an EMBL/GenBank/DDBJ whole genome shotgun (WGS) entry which is preliminary data.</text>
</comment>
<dbReference type="Gene3D" id="3.40.50.150">
    <property type="entry name" value="Vaccinia Virus protein VP39"/>
    <property type="match status" value="1"/>
</dbReference>
<dbReference type="GO" id="GO:0008170">
    <property type="term" value="F:N-methyltransferase activity"/>
    <property type="evidence" value="ECO:0007669"/>
    <property type="project" value="UniProtKB-ARBA"/>
</dbReference>
<evidence type="ECO:0000313" key="5">
    <source>
        <dbReference type="Proteomes" id="UP000403266"/>
    </source>
</evidence>
<dbReference type="Pfam" id="PF05175">
    <property type="entry name" value="MTS"/>
    <property type="match status" value="1"/>
</dbReference>